<comment type="caution">
    <text evidence="2">The sequence shown here is derived from an EMBL/GenBank/DDBJ whole genome shotgun (WGS) entry which is preliminary data.</text>
</comment>
<keyword evidence="3" id="KW-1185">Reference proteome</keyword>
<dbReference type="PROSITE" id="PS51257">
    <property type="entry name" value="PROKAR_LIPOPROTEIN"/>
    <property type="match status" value="1"/>
</dbReference>
<organism evidence="2 3">
    <name type="scientific">Sphingobacterium haloxyli</name>
    <dbReference type="NCBI Taxonomy" id="2100533"/>
    <lineage>
        <taxon>Bacteria</taxon>
        <taxon>Pseudomonadati</taxon>
        <taxon>Bacteroidota</taxon>
        <taxon>Sphingobacteriia</taxon>
        <taxon>Sphingobacteriales</taxon>
        <taxon>Sphingobacteriaceae</taxon>
        <taxon>Sphingobacterium</taxon>
    </lineage>
</organism>
<gene>
    <name evidence="2" type="ORF">C5745_12565</name>
</gene>
<keyword evidence="1" id="KW-0472">Membrane</keyword>
<reference evidence="2 3" key="1">
    <citation type="submission" date="2018-02" db="EMBL/GenBank/DDBJ databases">
        <title>The draft genome of Sphingobacterium sp. 5JN-11.</title>
        <authorList>
            <person name="Liu L."/>
            <person name="Li L."/>
            <person name="Liang L."/>
            <person name="Zhang X."/>
            <person name="Wang T."/>
        </authorList>
    </citation>
    <scope>NUCLEOTIDE SEQUENCE [LARGE SCALE GENOMIC DNA]</scope>
    <source>
        <strain evidence="2 3">5JN-11</strain>
    </source>
</reference>
<evidence type="ECO:0000313" key="3">
    <source>
        <dbReference type="Proteomes" id="UP000239711"/>
    </source>
</evidence>
<evidence type="ECO:0000313" key="2">
    <source>
        <dbReference type="EMBL" id="PRD46926.1"/>
    </source>
</evidence>
<sequence length="139" mass="16041">MKQTFIVIIIVTLVSCRSYREKTLHERGSSTLSEAGTNVRYGFQFTDKDSLDRTWYFATDSVLYFHPEYGLISNGGHLHFLESQIGLQHLQVEVDSLETQRTEINARSELRTSRIWYKNVWVWMLLVGAAGVVGYYVKA</sequence>
<evidence type="ECO:0000256" key="1">
    <source>
        <dbReference type="SAM" id="Phobius"/>
    </source>
</evidence>
<dbReference type="OrthoDB" id="711648at2"/>
<keyword evidence="1" id="KW-0812">Transmembrane</keyword>
<feature type="transmembrane region" description="Helical" evidence="1">
    <location>
        <begin position="120"/>
        <end position="137"/>
    </location>
</feature>
<keyword evidence="1" id="KW-1133">Transmembrane helix</keyword>
<accession>A0A2S9J2B5</accession>
<dbReference type="Proteomes" id="UP000239711">
    <property type="component" value="Unassembled WGS sequence"/>
</dbReference>
<protein>
    <submittedName>
        <fullName evidence="2">Uncharacterized protein</fullName>
    </submittedName>
</protein>
<dbReference type="RefSeq" id="WP_105717360.1">
    <property type="nucleotide sequence ID" value="NZ_PVBQ01000009.1"/>
</dbReference>
<dbReference type="EMBL" id="PVBQ01000009">
    <property type="protein sequence ID" value="PRD46926.1"/>
    <property type="molecule type" value="Genomic_DNA"/>
</dbReference>
<dbReference type="AlphaFoldDB" id="A0A2S9J2B5"/>
<name>A0A2S9J2B5_9SPHI</name>
<proteinExistence type="predicted"/>